<dbReference type="RefSeq" id="WP_304555038.1">
    <property type="nucleotide sequence ID" value="NZ_JAUQOP010000022.1"/>
</dbReference>
<evidence type="ECO:0000313" key="3">
    <source>
        <dbReference type="Proteomes" id="UP001228019"/>
    </source>
</evidence>
<organism evidence="2 3">
    <name type="scientific">Pseudomonas citrulli</name>
    <dbReference type="NCBI Taxonomy" id="3064347"/>
    <lineage>
        <taxon>Bacteria</taxon>
        <taxon>Pseudomonadati</taxon>
        <taxon>Pseudomonadota</taxon>
        <taxon>Gammaproteobacteria</taxon>
        <taxon>Pseudomonadales</taxon>
        <taxon>Pseudomonadaceae</taxon>
        <taxon>Pseudomonas</taxon>
    </lineage>
</organism>
<sequence length="104" mass="10784">MKTAHPFALSCLACCLASTPAHATSFVMTTDLTVSLSMSASKGTSSSFKDDKIVLAAKDDAAAFVASNGEIRGARIEAAFVRIREVLKAPSIPDQQLAAAILAL</sequence>
<name>A0ABT9C0P2_9PSED</name>
<dbReference type="EMBL" id="JAUQOP010000022">
    <property type="protein sequence ID" value="MDO7898353.1"/>
    <property type="molecule type" value="Genomic_DNA"/>
</dbReference>
<dbReference type="Pfam" id="PF09498">
    <property type="entry name" value="DUF2388"/>
    <property type="match status" value="1"/>
</dbReference>
<feature type="chain" id="PRO_5046509631" evidence="1">
    <location>
        <begin position="24"/>
        <end position="104"/>
    </location>
</feature>
<comment type="caution">
    <text evidence="2">The sequence shown here is derived from an EMBL/GenBank/DDBJ whole genome shotgun (WGS) entry which is preliminary data.</text>
</comment>
<dbReference type="NCBIfam" id="TIGR02448">
    <property type="entry name" value="conserverd hypothetical protein"/>
    <property type="match status" value="1"/>
</dbReference>
<proteinExistence type="predicted"/>
<keyword evidence="3" id="KW-1185">Reference proteome</keyword>
<dbReference type="Proteomes" id="UP001228019">
    <property type="component" value="Unassembled WGS sequence"/>
</dbReference>
<reference evidence="2 3" key="1">
    <citation type="submission" date="2023-07" db="EMBL/GenBank/DDBJ databases">
        <title>Identification of four novel Pseudomonas species associated with bacterial leaf spot of cucurbits.</title>
        <authorList>
            <person name="Fullem K.R."/>
        </authorList>
    </citation>
    <scope>NUCLEOTIDE SEQUENCE [LARGE SCALE GENOMIC DNA]</scope>
    <source>
        <strain evidence="2 3">K18</strain>
    </source>
</reference>
<gene>
    <name evidence="2" type="ORF">Q6A48_15835</name>
</gene>
<accession>A0ABT9C0P2</accession>
<keyword evidence="1" id="KW-0732">Signal</keyword>
<protein>
    <submittedName>
        <fullName evidence="2">DUF2388 domain-containing protein</fullName>
    </submittedName>
</protein>
<evidence type="ECO:0000256" key="1">
    <source>
        <dbReference type="SAM" id="SignalP"/>
    </source>
</evidence>
<dbReference type="InterPro" id="IPR012661">
    <property type="entry name" value="CHP02448"/>
</dbReference>
<feature type="signal peptide" evidence="1">
    <location>
        <begin position="1"/>
        <end position="23"/>
    </location>
</feature>
<evidence type="ECO:0000313" key="2">
    <source>
        <dbReference type="EMBL" id="MDO7898353.1"/>
    </source>
</evidence>